<dbReference type="GO" id="GO:0003677">
    <property type="term" value="F:DNA binding"/>
    <property type="evidence" value="ECO:0007669"/>
    <property type="project" value="UniProtKB-KW"/>
</dbReference>
<evidence type="ECO:0000256" key="3">
    <source>
        <dbReference type="ARBA" id="ARBA00023163"/>
    </source>
</evidence>
<evidence type="ECO:0000313" key="6">
    <source>
        <dbReference type="EMBL" id="MCK8787677.1"/>
    </source>
</evidence>
<dbReference type="SMART" id="SM00346">
    <property type="entry name" value="HTH_ICLR"/>
    <property type="match status" value="1"/>
</dbReference>
<dbReference type="InterPro" id="IPR036388">
    <property type="entry name" value="WH-like_DNA-bd_sf"/>
</dbReference>
<dbReference type="Pfam" id="PF09339">
    <property type="entry name" value="HTH_IclR"/>
    <property type="match status" value="1"/>
</dbReference>
<dbReference type="InterPro" id="IPR014757">
    <property type="entry name" value="Tscrpt_reg_IclR_C"/>
</dbReference>
<evidence type="ECO:0000256" key="2">
    <source>
        <dbReference type="ARBA" id="ARBA00023125"/>
    </source>
</evidence>
<feature type="domain" description="HTH iclR-type" evidence="4">
    <location>
        <begin position="1"/>
        <end position="53"/>
    </location>
</feature>
<reference evidence="6" key="1">
    <citation type="submission" date="2022-04" db="EMBL/GenBank/DDBJ databases">
        <title>Roseomonas acroporae sp. nov., isolated from coral Acropora digitifera.</title>
        <authorList>
            <person name="Sun H."/>
        </authorList>
    </citation>
    <scope>NUCLEOTIDE SEQUENCE</scope>
    <source>
        <strain evidence="6">NAR14</strain>
    </source>
</reference>
<evidence type="ECO:0000256" key="1">
    <source>
        <dbReference type="ARBA" id="ARBA00023015"/>
    </source>
</evidence>
<keyword evidence="2" id="KW-0238">DNA-binding</keyword>
<dbReference type="Pfam" id="PF01614">
    <property type="entry name" value="IclR_C"/>
    <property type="match status" value="1"/>
</dbReference>
<dbReference type="SUPFAM" id="SSF55781">
    <property type="entry name" value="GAF domain-like"/>
    <property type="match status" value="1"/>
</dbReference>
<dbReference type="GO" id="GO:0045892">
    <property type="term" value="P:negative regulation of DNA-templated transcription"/>
    <property type="evidence" value="ECO:0007669"/>
    <property type="project" value="TreeGrafter"/>
</dbReference>
<evidence type="ECO:0000259" key="4">
    <source>
        <dbReference type="PROSITE" id="PS51077"/>
    </source>
</evidence>
<proteinExistence type="predicted"/>
<organism evidence="6 7">
    <name type="scientific">Roseomonas acroporae</name>
    <dbReference type="NCBI Taxonomy" id="2937791"/>
    <lineage>
        <taxon>Bacteria</taxon>
        <taxon>Pseudomonadati</taxon>
        <taxon>Pseudomonadota</taxon>
        <taxon>Alphaproteobacteria</taxon>
        <taxon>Acetobacterales</taxon>
        <taxon>Roseomonadaceae</taxon>
        <taxon>Roseomonas</taxon>
    </lineage>
</organism>
<protein>
    <submittedName>
        <fullName evidence="6">Helix-turn-helix domain-containing protein</fullName>
    </submittedName>
</protein>
<dbReference type="Gene3D" id="1.10.10.10">
    <property type="entry name" value="Winged helix-like DNA-binding domain superfamily/Winged helix DNA-binding domain"/>
    <property type="match status" value="1"/>
</dbReference>
<accession>A0A9X2BWH1</accession>
<sequence>MLAALNRHGKATAVTLARETGLSRATVYRVLQTLIDEGYVGRGTSEDHFALRLRVRELAEGFEDEQWIAAVAMPALAALTTRILWPCDVAALEGTRMVIRDTTHRTAPFSIDRGMVGRRLPPLASTVGLAWLAFAPTAEREALLRLLAASDDPADAPARDPAQVSRLLAATRRRGYALRQGGALWPHTGSIGLPIRASGRILGCINVIWMARVVGREEGVARCLEPLRETARLIEARLAAGEG</sequence>
<comment type="caution">
    <text evidence="6">The sequence shown here is derived from an EMBL/GenBank/DDBJ whole genome shotgun (WGS) entry which is preliminary data.</text>
</comment>
<dbReference type="InterPro" id="IPR050707">
    <property type="entry name" value="HTH_MetabolicPath_Reg"/>
</dbReference>
<dbReference type="PROSITE" id="PS51077">
    <property type="entry name" value="HTH_ICLR"/>
    <property type="match status" value="1"/>
</dbReference>
<gene>
    <name evidence="6" type="ORF">M0638_25245</name>
</gene>
<dbReference type="GO" id="GO:0003700">
    <property type="term" value="F:DNA-binding transcription factor activity"/>
    <property type="evidence" value="ECO:0007669"/>
    <property type="project" value="TreeGrafter"/>
</dbReference>
<dbReference type="Proteomes" id="UP001139516">
    <property type="component" value="Unassembled WGS sequence"/>
</dbReference>
<evidence type="ECO:0000259" key="5">
    <source>
        <dbReference type="PROSITE" id="PS51078"/>
    </source>
</evidence>
<dbReference type="PANTHER" id="PTHR30136:SF23">
    <property type="entry name" value="DNA-BINDING TRANSCRIPTIONAL ACTIVATOR MHPR"/>
    <property type="match status" value="1"/>
</dbReference>
<dbReference type="Gene3D" id="3.30.450.40">
    <property type="match status" value="1"/>
</dbReference>
<keyword evidence="7" id="KW-1185">Reference proteome</keyword>
<dbReference type="SUPFAM" id="SSF46785">
    <property type="entry name" value="Winged helix' DNA-binding domain"/>
    <property type="match status" value="1"/>
</dbReference>
<dbReference type="InterPro" id="IPR036390">
    <property type="entry name" value="WH_DNA-bd_sf"/>
</dbReference>
<feature type="domain" description="IclR-ED" evidence="5">
    <location>
        <begin position="54"/>
        <end position="240"/>
    </location>
</feature>
<keyword evidence="3" id="KW-0804">Transcription</keyword>
<dbReference type="InterPro" id="IPR005471">
    <property type="entry name" value="Tscrpt_reg_IclR_N"/>
</dbReference>
<evidence type="ECO:0000313" key="7">
    <source>
        <dbReference type="Proteomes" id="UP001139516"/>
    </source>
</evidence>
<dbReference type="AlphaFoldDB" id="A0A9X2BWH1"/>
<dbReference type="PANTHER" id="PTHR30136">
    <property type="entry name" value="HELIX-TURN-HELIX TRANSCRIPTIONAL REGULATOR, ICLR FAMILY"/>
    <property type="match status" value="1"/>
</dbReference>
<name>A0A9X2BWH1_9PROT</name>
<dbReference type="EMBL" id="JALPRX010000138">
    <property type="protein sequence ID" value="MCK8787677.1"/>
    <property type="molecule type" value="Genomic_DNA"/>
</dbReference>
<dbReference type="PROSITE" id="PS51078">
    <property type="entry name" value="ICLR_ED"/>
    <property type="match status" value="1"/>
</dbReference>
<keyword evidence="1" id="KW-0805">Transcription regulation</keyword>
<dbReference type="InterPro" id="IPR029016">
    <property type="entry name" value="GAF-like_dom_sf"/>
</dbReference>